<dbReference type="InterPro" id="IPR039535">
    <property type="entry name" value="ASST-like"/>
</dbReference>
<keyword evidence="1" id="KW-0812">Transmembrane</keyword>
<evidence type="ECO:0000313" key="3">
    <source>
        <dbReference type="Proteomes" id="UP000572817"/>
    </source>
</evidence>
<dbReference type="EMBL" id="WWBZ02000016">
    <property type="protein sequence ID" value="KAF4309550.1"/>
    <property type="molecule type" value="Genomic_DNA"/>
</dbReference>
<dbReference type="GO" id="GO:0016740">
    <property type="term" value="F:transferase activity"/>
    <property type="evidence" value="ECO:0007669"/>
    <property type="project" value="UniProtKB-KW"/>
</dbReference>
<dbReference type="OrthoDB" id="5427350at2759"/>
<proteinExistence type="predicted"/>
<feature type="transmembrane region" description="Helical" evidence="1">
    <location>
        <begin position="558"/>
        <end position="580"/>
    </location>
</feature>
<dbReference type="Pfam" id="PF14269">
    <property type="entry name" value="Arylsulfotran_2"/>
    <property type="match status" value="1"/>
</dbReference>
<dbReference type="AlphaFoldDB" id="A0A8H4N5A6"/>
<gene>
    <name evidence="2" type="ORF">GTA08_BOTSDO03036</name>
</gene>
<sequence>MSHLGNTSKTFTPFFSRPDIFPVSISITTVEPNLVSPGYIFTAPWGYKLLDHDVGPHIFDNDGNLVWSGAGTFGGVYSSHGPHVCQYRGSDHLCYYQGWQSRGHSQGVGLIVDNAYQVVKTLRLAGHAAALFDMHEFHLIDGGRRALFTAYQAQPYDLSPYGMSENLGWIHNSIFQETSVETGELLFEWRSLDHEETSPKHGQVLPGETLAGGKGTTASDAWDYFHINSIDKTEDGDYLISSRHTSSLYRISGEDGRVLWRLDGWSLSSQFQKDFYFSSQHDARWQHSNATHATITLFDNAYDEFKPHHNQTHPYSRGLVFTISHATQTATFSHEYAHHGPDGTRILSGSQGNFQPLPNGNAFVGWGSRPYFSEHGADGTPVLHASFDAPAAMNYKARKYNWTAVPAHDPALWAFSLDGSATALHVSWNGATTVRTWRFYASDGGVGGPWRRVGEAAKDGFETVLRWDGFARLAYAEAVDGEGSALRMSGIVEVFVPSEGLRQACDVDGCVEVPRVGGGEGVAFEASGTGVQEEDFDSTFDGKSHYPPQLAQDKPGGVLRLGLILSAGVGVVGLGVWLYLKVRRRFHVNYTKLDSELSDIGSSGNRL</sequence>
<keyword evidence="1" id="KW-0472">Membrane</keyword>
<evidence type="ECO:0000256" key="1">
    <source>
        <dbReference type="SAM" id="Phobius"/>
    </source>
</evidence>
<comment type="caution">
    <text evidence="2">The sequence shown here is derived from an EMBL/GenBank/DDBJ whole genome shotgun (WGS) entry which is preliminary data.</text>
</comment>
<dbReference type="InterPro" id="IPR053143">
    <property type="entry name" value="Arylsulfate_ST"/>
</dbReference>
<name>A0A8H4N5A6_9PEZI</name>
<organism evidence="2 3">
    <name type="scientific">Botryosphaeria dothidea</name>
    <dbReference type="NCBI Taxonomy" id="55169"/>
    <lineage>
        <taxon>Eukaryota</taxon>
        <taxon>Fungi</taxon>
        <taxon>Dikarya</taxon>
        <taxon>Ascomycota</taxon>
        <taxon>Pezizomycotina</taxon>
        <taxon>Dothideomycetes</taxon>
        <taxon>Dothideomycetes incertae sedis</taxon>
        <taxon>Botryosphaeriales</taxon>
        <taxon>Botryosphaeriaceae</taxon>
        <taxon>Botryosphaeria</taxon>
    </lineage>
</organism>
<protein>
    <submittedName>
        <fullName evidence="2">Arylsulfotransferase protein</fullName>
    </submittedName>
</protein>
<evidence type="ECO:0000313" key="2">
    <source>
        <dbReference type="EMBL" id="KAF4309550.1"/>
    </source>
</evidence>
<dbReference type="PANTHER" id="PTHR35340:SF9">
    <property type="entry name" value="ASST-DOMAIN-CONTAINING PROTEIN"/>
    <property type="match status" value="1"/>
</dbReference>
<reference evidence="2" key="1">
    <citation type="submission" date="2020-04" db="EMBL/GenBank/DDBJ databases">
        <title>Genome Assembly and Annotation of Botryosphaeria dothidea sdau 11-99, a Latent Pathogen of Apple Fruit Ring Rot in China.</title>
        <authorList>
            <person name="Yu C."/>
            <person name="Diao Y."/>
            <person name="Lu Q."/>
            <person name="Zhao J."/>
            <person name="Cui S."/>
            <person name="Peng C."/>
            <person name="He B."/>
            <person name="Liu H."/>
        </authorList>
    </citation>
    <scope>NUCLEOTIDE SEQUENCE [LARGE SCALE GENOMIC DNA]</scope>
    <source>
        <strain evidence="2">Sdau11-99</strain>
    </source>
</reference>
<dbReference type="PANTHER" id="PTHR35340">
    <property type="entry name" value="PQQ ENZYME REPEAT PROTEIN-RELATED"/>
    <property type="match status" value="1"/>
</dbReference>
<keyword evidence="1" id="KW-1133">Transmembrane helix</keyword>
<accession>A0A8H4N5A6</accession>
<keyword evidence="3" id="KW-1185">Reference proteome</keyword>
<dbReference type="Proteomes" id="UP000572817">
    <property type="component" value="Unassembled WGS sequence"/>
</dbReference>